<dbReference type="KEGG" id="pcy:PCYB_052470"/>
<dbReference type="EMBL" id="DF157097">
    <property type="protein sequence ID" value="GAB65229.1"/>
    <property type="molecule type" value="Genomic_DNA"/>
</dbReference>
<feature type="domain" description="GTP-binding protein TrmE N-terminal" evidence="2">
    <location>
        <begin position="108"/>
        <end position="174"/>
    </location>
</feature>
<evidence type="ECO:0000313" key="4">
    <source>
        <dbReference type="Proteomes" id="UP000006319"/>
    </source>
</evidence>
<dbReference type="InterPro" id="IPR027266">
    <property type="entry name" value="TrmE/GcvT-like"/>
</dbReference>
<dbReference type="VEuPathDB" id="PlasmoDB:PCYB_052470"/>
<protein>
    <submittedName>
        <fullName evidence="3">GTPase</fullName>
    </submittedName>
</protein>
<accession>K6UQM7</accession>
<feature type="compositionally biased region" description="Gly residues" evidence="1">
    <location>
        <begin position="41"/>
        <end position="68"/>
    </location>
</feature>
<dbReference type="GO" id="GO:0002098">
    <property type="term" value="P:tRNA wobble uridine modification"/>
    <property type="evidence" value="ECO:0007669"/>
    <property type="project" value="TreeGrafter"/>
</dbReference>
<dbReference type="OrthoDB" id="188276at2759"/>
<feature type="region of interest" description="Disordered" evidence="1">
    <location>
        <begin position="41"/>
        <end position="103"/>
    </location>
</feature>
<dbReference type="Gene3D" id="1.20.120.430">
    <property type="entry name" value="tRNA modification GTPase MnmE domain 2"/>
    <property type="match status" value="1"/>
</dbReference>
<dbReference type="GeneID" id="14691618"/>
<dbReference type="GO" id="GO:0030488">
    <property type="term" value="P:tRNA methylation"/>
    <property type="evidence" value="ECO:0007669"/>
    <property type="project" value="TreeGrafter"/>
</dbReference>
<dbReference type="PANTHER" id="PTHR42714">
    <property type="entry name" value="TRNA MODIFICATION GTPASE GTPBP3"/>
    <property type="match status" value="1"/>
</dbReference>
<sequence length="344" mass="39277">MLSEGDTIYALSSGRDVSAIAVVRMSGPLSRIVLEVLLHGGGSQRGGEGSSQIGGEGGSQKGGGGSSQIGGKRNSHRAGEANGERPPEEAPPPESRARKKKKTQYSLDEVIKLKKQLEERKVYYGEIYNNCHEPIDQVIYTFFKSPKSYTGEDVVEIYCHGSPLIVNEIMEEIEKLNALFSNLLKSEKEKFYSQNDKMENFTCTCSEEIWNKLLTPRNDIFFNKIRMSQKGEFTRRSFQNERMNLLQVEGLKELLWCKNKEQKKVALNYLNGQARNVYLILRNNMKRLLLYTQVKIDLEDEHLSFDEERKNINRCMKQHLNEAIVSIKKILMKPNVEDLSNPFD</sequence>
<dbReference type="Pfam" id="PF10396">
    <property type="entry name" value="TrmE_N"/>
    <property type="match status" value="1"/>
</dbReference>
<organism evidence="3 4">
    <name type="scientific">Plasmodium cynomolgi (strain B)</name>
    <dbReference type="NCBI Taxonomy" id="1120755"/>
    <lineage>
        <taxon>Eukaryota</taxon>
        <taxon>Sar</taxon>
        <taxon>Alveolata</taxon>
        <taxon>Apicomplexa</taxon>
        <taxon>Aconoidasida</taxon>
        <taxon>Haemosporida</taxon>
        <taxon>Plasmodiidae</taxon>
        <taxon>Plasmodium</taxon>
        <taxon>Plasmodium (Plasmodium)</taxon>
    </lineage>
</organism>
<feature type="compositionally biased region" description="Basic and acidic residues" evidence="1">
    <location>
        <begin position="77"/>
        <end position="88"/>
    </location>
</feature>
<dbReference type="SUPFAM" id="SSF103025">
    <property type="entry name" value="Folate-binding domain"/>
    <property type="match status" value="1"/>
</dbReference>
<dbReference type="InterPro" id="IPR027368">
    <property type="entry name" value="MnmE_dom2"/>
</dbReference>
<feature type="non-terminal residue" evidence="3">
    <location>
        <position position="344"/>
    </location>
</feature>
<evidence type="ECO:0000256" key="1">
    <source>
        <dbReference type="SAM" id="MobiDB-lite"/>
    </source>
</evidence>
<dbReference type="InterPro" id="IPR018948">
    <property type="entry name" value="GTP-bd_TrmE_N"/>
</dbReference>
<evidence type="ECO:0000259" key="2">
    <source>
        <dbReference type="Pfam" id="PF10396"/>
    </source>
</evidence>
<reference evidence="3 4" key="1">
    <citation type="journal article" date="2012" name="Nat. Genet.">
        <title>Plasmodium cynomolgi genome sequences provide insight into Plasmodium vivax and the monkey malaria clade.</title>
        <authorList>
            <person name="Tachibana S."/>
            <person name="Sullivan S.A."/>
            <person name="Kawai S."/>
            <person name="Nakamura S."/>
            <person name="Kim H.R."/>
            <person name="Goto N."/>
            <person name="Arisue N."/>
            <person name="Palacpac N.M.Q."/>
            <person name="Honma H."/>
            <person name="Yagi M."/>
            <person name="Tougan T."/>
            <person name="Katakai Y."/>
            <person name="Kaneko O."/>
            <person name="Mita T."/>
            <person name="Kita K."/>
            <person name="Yasutomi Y."/>
            <person name="Sutton P.L."/>
            <person name="Shakhbatyan R."/>
            <person name="Horii T."/>
            <person name="Yasunaga T."/>
            <person name="Barnwell J.W."/>
            <person name="Escalante A.A."/>
            <person name="Carlton J.M."/>
            <person name="Tanabe K."/>
        </authorList>
    </citation>
    <scope>NUCLEOTIDE SEQUENCE [LARGE SCALE GENOMIC DNA]</scope>
    <source>
        <strain evidence="3 4">B</strain>
    </source>
</reference>
<gene>
    <name evidence="3" type="ORF">PCYB_052470</name>
</gene>
<dbReference type="Proteomes" id="UP000006319">
    <property type="component" value="Chromosome 5"/>
</dbReference>
<dbReference type="AlphaFoldDB" id="K6UQM7"/>
<keyword evidence="4" id="KW-1185">Reference proteome</keyword>
<dbReference type="eggNOG" id="KOG1191">
    <property type="taxonomic scope" value="Eukaryota"/>
</dbReference>
<dbReference type="SUPFAM" id="SSF116878">
    <property type="entry name" value="TrmE connector domain"/>
    <property type="match status" value="1"/>
</dbReference>
<dbReference type="GO" id="GO:0005737">
    <property type="term" value="C:cytoplasm"/>
    <property type="evidence" value="ECO:0007669"/>
    <property type="project" value="TreeGrafter"/>
</dbReference>
<dbReference type="RefSeq" id="XP_004221176.1">
    <property type="nucleotide sequence ID" value="XM_004221128.1"/>
</dbReference>
<proteinExistence type="predicted"/>
<evidence type="ECO:0000313" key="3">
    <source>
        <dbReference type="EMBL" id="GAB65229.1"/>
    </source>
</evidence>
<dbReference type="PhylomeDB" id="K6UQM7"/>
<dbReference type="PANTHER" id="PTHR42714:SF6">
    <property type="entry name" value="TRANSLATION INITIATION FACTOR IF-2"/>
    <property type="match status" value="1"/>
</dbReference>
<dbReference type="Gene3D" id="3.30.1360.120">
    <property type="entry name" value="Probable tRNA modification gtpase trme, domain 1"/>
    <property type="match status" value="1"/>
</dbReference>
<dbReference type="CDD" id="cd14858">
    <property type="entry name" value="TrmE_N"/>
    <property type="match status" value="1"/>
</dbReference>
<name>K6UQM7_PLACD</name>